<accession>B1I234</accession>
<dbReference type="EMBL" id="CP000860">
    <property type="protein sequence ID" value="ACA59083.1"/>
    <property type="molecule type" value="Genomic_DNA"/>
</dbReference>
<dbReference type="InterPro" id="IPR036249">
    <property type="entry name" value="Thioredoxin-like_sf"/>
</dbReference>
<reference evidence="3" key="1">
    <citation type="submission" date="2007-10" db="EMBL/GenBank/DDBJ databases">
        <title>Complete sequence of chromosome of Desulforudis audaxviator MP104C.</title>
        <authorList>
            <person name="Copeland A."/>
            <person name="Lucas S."/>
            <person name="Lapidus A."/>
            <person name="Barry K."/>
            <person name="Glavina del Rio T."/>
            <person name="Dalin E."/>
            <person name="Tice H."/>
            <person name="Bruce D."/>
            <person name="Pitluck S."/>
            <person name="Lowry S.R."/>
            <person name="Larimer F."/>
            <person name="Land M.L."/>
            <person name="Hauser L."/>
            <person name="Kyrpides N."/>
            <person name="Ivanova N.N."/>
            <person name="Richardson P."/>
        </authorList>
    </citation>
    <scope>NUCLEOTIDE SEQUENCE [LARGE SCALE GENOMIC DNA]</scope>
    <source>
        <strain evidence="3">MP104C</strain>
    </source>
</reference>
<reference evidence="2 3" key="2">
    <citation type="journal article" date="2008" name="Science">
        <title>Environmental genomics reveals a single-species ecosystem deep within Earth.</title>
        <authorList>
            <person name="Chivian D."/>
            <person name="Brodie E.L."/>
            <person name="Alm E.J."/>
            <person name="Culley D.E."/>
            <person name="Dehal P.S."/>
            <person name="Desantis T.Z."/>
            <person name="Gihring T.M."/>
            <person name="Lapidus A."/>
            <person name="Lin L.H."/>
            <person name="Lowry S.R."/>
            <person name="Moser D.P."/>
            <person name="Richardson P.M."/>
            <person name="Southam G."/>
            <person name="Wanger G."/>
            <person name="Pratt L.M."/>
            <person name="Andersen G.L."/>
            <person name="Hazen T.C."/>
            <person name="Brockman F.J."/>
            <person name="Arkin A.P."/>
            <person name="Onstott T.C."/>
        </authorList>
    </citation>
    <scope>NUCLEOTIDE SEQUENCE [LARGE SCALE GENOMIC DNA]</scope>
    <source>
        <strain evidence="2 3">MP104C</strain>
    </source>
</reference>
<evidence type="ECO:0000259" key="1">
    <source>
        <dbReference type="Pfam" id="PF00462"/>
    </source>
</evidence>
<dbReference type="InterPro" id="IPR002109">
    <property type="entry name" value="Glutaredoxin"/>
</dbReference>
<dbReference type="STRING" id="477974.Daud_0542"/>
<dbReference type="HOGENOM" id="CLU_026126_9_3_9"/>
<dbReference type="Proteomes" id="UP000008544">
    <property type="component" value="Chromosome"/>
</dbReference>
<dbReference type="Gene3D" id="3.40.30.10">
    <property type="entry name" value="Glutaredoxin"/>
    <property type="match status" value="1"/>
</dbReference>
<sequence>MGRTIVYTKTGCPFCAGLIREYREQGLEFEEINVSLDPEAKKLVKGTYRVNRVPVVVRDGQVVQVGDRAGKG</sequence>
<dbReference type="KEGG" id="dau:Daud_0542"/>
<organism evidence="2 3">
    <name type="scientific">Desulforudis audaxviator (strain MP104C)</name>
    <dbReference type="NCBI Taxonomy" id="477974"/>
    <lineage>
        <taxon>Bacteria</taxon>
        <taxon>Bacillati</taxon>
        <taxon>Bacillota</taxon>
        <taxon>Clostridia</taxon>
        <taxon>Thermoanaerobacterales</taxon>
        <taxon>Candidatus Desulforudaceae</taxon>
        <taxon>Candidatus Desulforudis</taxon>
    </lineage>
</organism>
<feature type="domain" description="Glutaredoxin" evidence="1">
    <location>
        <begin position="5"/>
        <end position="63"/>
    </location>
</feature>
<protein>
    <submittedName>
        <fullName evidence="2">Glutaredoxin</fullName>
    </submittedName>
</protein>
<gene>
    <name evidence="2" type="ordered locus">Daud_0542</name>
</gene>
<dbReference type="OrthoDB" id="3174166at2"/>
<dbReference type="AlphaFoldDB" id="B1I234"/>
<evidence type="ECO:0000313" key="2">
    <source>
        <dbReference type="EMBL" id="ACA59083.1"/>
    </source>
</evidence>
<dbReference type="SUPFAM" id="SSF52833">
    <property type="entry name" value="Thioredoxin-like"/>
    <property type="match status" value="1"/>
</dbReference>
<keyword evidence="3" id="KW-1185">Reference proteome</keyword>
<dbReference type="RefSeq" id="WP_012301672.1">
    <property type="nucleotide sequence ID" value="NC_010424.1"/>
</dbReference>
<evidence type="ECO:0000313" key="3">
    <source>
        <dbReference type="Proteomes" id="UP000008544"/>
    </source>
</evidence>
<dbReference type="PROSITE" id="PS51354">
    <property type="entry name" value="GLUTAREDOXIN_2"/>
    <property type="match status" value="1"/>
</dbReference>
<proteinExistence type="predicted"/>
<dbReference type="eggNOG" id="COG0695">
    <property type="taxonomic scope" value="Bacteria"/>
</dbReference>
<name>B1I234_DESAP</name>
<dbReference type="Pfam" id="PF00462">
    <property type="entry name" value="Glutaredoxin"/>
    <property type="match status" value="1"/>
</dbReference>